<name>A0A1D8GE88_9FIRM</name>
<keyword evidence="2" id="KW-1185">Reference proteome</keyword>
<reference evidence="1 2" key="1">
    <citation type="submission" date="2016-09" db="EMBL/GenBank/DDBJ databases">
        <title>Genomic analysis reveals versatility of anaerobic energy metabolism of Geosporobacter ferrireducens IRF9 of phylum Firmicutes.</title>
        <authorList>
            <person name="Kim S.-J."/>
        </authorList>
    </citation>
    <scope>NUCLEOTIDE SEQUENCE [LARGE SCALE GENOMIC DNA]</scope>
    <source>
        <strain evidence="1 2">IRF9</strain>
    </source>
</reference>
<dbReference type="InterPro" id="IPR038218">
    <property type="entry name" value="YuzD-like_sp"/>
</dbReference>
<proteinExistence type="predicted"/>
<dbReference type="Gene3D" id="3.40.30.30">
    <property type="entry name" value="Hypothetical protein sa0798"/>
    <property type="match status" value="1"/>
</dbReference>
<sequence length="77" mass="8495">MDDIQDLKNAIKQEGLLDRVASMKFIDIFSPALSKYPEVFKQVSGGAAQVPIVAFGEEIISEGNVDITKIIENLKTR</sequence>
<dbReference type="RefSeq" id="WP_069974799.1">
    <property type="nucleotide sequence ID" value="NZ_VENK01000015.1"/>
</dbReference>
<dbReference type="KEGG" id="gfe:Gferi_06440"/>
<organism evidence="1 2">
    <name type="scientific">Geosporobacter ferrireducens</name>
    <dbReference type="NCBI Taxonomy" id="1424294"/>
    <lineage>
        <taxon>Bacteria</taxon>
        <taxon>Bacillati</taxon>
        <taxon>Bacillota</taxon>
        <taxon>Clostridia</taxon>
        <taxon>Peptostreptococcales</taxon>
        <taxon>Thermotaleaceae</taxon>
        <taxon>Geosporobacter</taxon>
    </lineage>
</organism>
<evidence type="ECO:0000313" key="1">
    <source>
        <dbReference type="EMBL" id="AOT69233.1"/>
    </source>
</evidence>
<gene>
    <name evidence="1" type="ORF">Gferi_06440</name>
</gene>
<evidence type="ECO:0008006" key="3">
    <source>
        <dbReference type="Google" id="ProtNLM"/>
    </source>
</evidence>
<dbReference type="STRING" id="1424294.Gferi_06440"/>
<dbReference type="Proteomes" id="UP000095743">
    <property type="component" value="Chromosome"/>
</dbReference>
<accession>A0A1D8GE88</accession>
<dbReference type="EMBL" id="CP017269">
    <property type="protein sequence ID" value="AOT69233.1"/>
    <property type="molecule type" value="Genomic_DNA"/>
</dbReference>
<dbReference type="AlphaFoldDB" id="A0A1D8GE88"/>
<evidence type="ECO:0000313" key="2">
    <source>
        <dbReference type="Proteomes" id="UP000095743"/>
    </source>
</evidence>
<protein>
    <recommendedName>
        <fullName evidence="3">Glutaredoxin</fullName>
    </recommendedName>
</protein>